<dbReference type="PROSITE" id="PS50005">
    <property type="entry name" value="TPR"/>
    <property type="match status" value="1"/>
</dbReference>
<comment type="caution">
    <text evidence="4">The sequence shown here is derived from an EMBL/GenBank/DDBJ whole genome shotgun (WGS) entry which is preliminary data.</text>
</comment>
<dbReference type="AlphaFoldDB" id="A0A315Z862"/>
<reference evidence="4 5" key="1">
    <citation type="submission" date="2018-03" db="EMBL/GenBank/DDBJ databases">
        <title>Genomic Encyclopedia of Archaeal and Bacterial Type Strains, Phase II (KMG-II): from individual species to whole genera.</title>
        <authorList>
            <person name="Goeker M."/>
        </authorList>
    </citation>
    <scope>NUCLEOTIDE SEQUENCE [LARGE SCALE GENOMIC DNA]</scope>
    <source>
        <strain evidence="4 5">DSM 28229</strain>
    </source>
</reference>
<dbReference type="Pfam" id="PF14559">
    <property type="entry name" value="TPR_19"/>
    <property type="match status" value="1"/>
</dbReference>
<keyword evidence="2 3" id="KW-0802">TPR repeat</keyword>
<dbReference type="RefSeq" id="WP_109619439.1">
    <property type="nucleotide sequence ID" value="NZ_QGDO01000004.1"/>
</dbReference>
<dbReference type="EMBL" id="QGDO01000004">
    <property type="protein sequence ID" value="PWJ40745.1"/>
    <property type="molecule type" value="Genomic_DNA"/>
</dbReference>
<evidence type="ECO:0000256" key="3">
    <source>
        <dbReference type="PROSITE-ProRule" id="PRU00339"/>
    </source>
</evidence>
<dbReference type="InterPro" id="IPR011990">
    <property type="entry name" value="TPR-like_helical_dom_sf"/>
</dbReference>
<sequence length="342" mass="40002">MVRLISILFILLFFSQYSNAQEFIIREGNRLFQEGYYEEAIENYLQAEELKFNDPSLNYQLALCYFYVENYSDAIRFSNKVIEFPGAKTLEAYIIKAKALDIQGKRNKSIALLEEASELSDNHYAILYNLGELYFQEKQYEDTERVLLEALEKKPAHIQSHLILGKTQEQLEHTSTKLLAYYFYILLDPTSEEGDKIIEHLHQVLFGEVEIKVAQVDDLILNANTKIEFAGSDLAIQANAKTFKSDLGNASEMEIFIASTDAFFKTLGEIRKQNTGIWWSLYVDFFSRLANEGHTETFCHYIHQMHSDASHDWVSSEFQKVQNMVQWMNSYQERYYQYEDEQ</sequence>
<dbReference type="SUPFAM" id="SSF48452">
    <property type="entry name" value="TPR-like"/>
    <property type="match status" value="1"/>
</dbReference>
<proteinExistence type="predicted"/>
<evidence type="ECO:0000313" key="4">
    <source>
        <dbReference type="EMBL" id="PWJ40745.1"/>
    </source>
</evidence>
<evidence type="ECO:0000256" key="1">
    <source>
        <dbReference type="ARBA" id="ARBA00022737"/>
    </source>
</evidence>
<dbReference type="Proteomes" id="UP000245535">
    <property type="component" value="Unassembled WGS sequence"/>
</dbReference>
<name>A0A315Z862_SEDFL</name>
<dbReference type="PANTHER" id="PTHR44186:SF1">
    <property type="entry name" value="BARDET-BIEDL SYNDROME 4 PROTEIN"/>
    <property type="match status" value="1"/>
</dbReference>
<gene>
    <name evidence="4" type="ORF">BC781_1043</name>
</gene>
<accession>A0A315Z862</accession>
<dbReference type="Pfam" id="PF13414">
    <property type="entry name" value="TPR_11"/>
    <property type="match status" value="1"/>
</dbReference>
<dbReference type="InterPro" id="IPR019734">
    <property type="entry name" value="TPR_rpt"/>
</dbReference>
<dbReference type="PANTHER" id="PTHR44186">
    <property type="match status" value="1"/>
</dbReference>
<dbReference type="OrthoDB" id="916447at2"/>
<keyword evidence="1" id="KW-0677">Repeat</keyword>
<feature type="repeat" description="TPR" evidence="3">
    <location>
        <begin position="124"/>
        <end position="157"/>
    </location>
</feature>
<dbReference type="Gene3D" id="1.25.40.10">
    <property type="entry name" value="Tetratricopeptide repeat domain"/>
    <property type="match status" value="2"/>
</dbReference>
<evidence type="ECO:0000313" key="5">
    <source>
        <dbReference type="Proteomes" id="UP000245535"/>
    </source>
</evidence>
<protein>
    <submittedName>
        <fullName evidence="4">Tetratricopeptide repeat protein</fullName>
    </submittedName>
</protein>
<organism evidence="4 5">
    <name type="scientific">Sediminitomix flava</name>
    <dbReference type="NCBI Taxonomy" id="379075"/>
    <lineage>
        <taxon>Bacteria</taxon>
        <taxon>Pseudomonadati</taxon>
        <taxon>Bacteroidota</taxon>
        <taxon>Cytophagia</taxon>
        <taxon>Cytophagales</taxon>
        <taxon>Flammeovirgaceae</taxon>
        <taxon>Sediminitomix</taxon>
    </lineage>
</organism>
<dbReference type="SMART" id="SM00028">
    <property type="entry name" value="TPR"/>
    <property type="match status" value="3"/>
</dbReference>
<evidence type="ECO:0000256" key="2">
    <source>
        <dbReference type="ARBA" id="ARBA00022803"/>
    </source>
</evidence>
<keyword evidence="5" id="KW-1185">Reference proteome</keyword>